<name>A0AAV0TZM3_HYABA</name>
<reference evidence="1" key="1">
    <citation type="submission" date="2022-12" db="EMBL/GenBank/DDBJ databases">
        <authorList>
            <person name="Webb A."/>
        </authorList>
    </citation>
    <scope>NUCLEOTIDE SEQUENCE</scope>
    <source>
        <strain evidence="1">Hp1</strain>
    </source>
</reference>
<proteinExistence type="predicted"/>
<comment type="caution">
    <text evidence="1">The sequence shown here is derived from an EMBL/GenBank/DDBJ whole genome shotgun (WGS) entry which is preliminary data.</text>
</comment>
<gene>
    <name evidence="1" type="ORF">HBR001_LOCUS4740</name>
</gene>
<dbReference type="Proteomes" id="UP001162031">
    <property type="component" value="Unassembled WGS sequence"/>
</dbReference>
<accession>A0AAV0TZM3</accession>
<organism evidence="1 2">
    <name type="scientific">Hyaloperonospora brassicae</name>
    <name type="common">Brassica downy mildew</name>
    <name type="synonym">Peronospora brassicae</name>
    <dbReference type="NCBI Taxonomy" id="162125"/>
    <lineage>
        <taxon>Eukaryota</taxon>
        <taxon>Sar</taxon>
        <taxon>Stramenopiles</taxon>
        <taxon>Oomycota</taxon>
        <taxon>Peronosporomycetes</taxon>
        <taxon>Peronosporales</taxon>
        <taxon>Peronosporaceae</taxon>
        <taxon>Hyaloperonospora</taxon>
    </lineage>
</organism>
<evidence type="ECO:0000313" key="2">
    <source>
        <dbReference type="Proteomes" id="UP001162031"/>
    </source>
</evidence>
<dbReference type="AlphaFoldDB" id="A0AAV0TZM3"/>
<keyword evidence="2" id="KW-1185">Reference proteome</keyword>
<evidence type="ECO:0000313" key="1">
    <source>
        <dbReference type="EMBL" id="CAI5730100.1"/>
    </source>
</evidence>
<sequence length="251" mass="28697">MMGSNSPFMESLASRVLEWHLNHLVQLKRSPTDVAILLRLRKDESIFVSQKVKLLKLYTELFYPPPLSKAPFLHAVAMGFGGEAEFAPFLFKFAVLNSGHVQAEEWLNTLFIKWHYDGRTFEEAFELLKVKEVGPAIFSSRYLTLLGQYRDDSARHTGGQEVRTLCSLLKPEFGGDAKLAVLVYEARHTTEAANVRQGVLFDLFTEWVEKEAKQRDFRSKLFSEMANINEEDSKAIKSAFNIFRKGKRVAD</sequence>
<dbReference type="EMBL" id="CANTFL010001016">
    <property type="protein sequence ID" value="CAI5730100.1"/>
    <property type="molecule type" value="Genomic_DNA"/>
</dbReference>
<protein>
    <submittedName>
        <fullName evidence="1">Uncharacterized protein</fullName>
    </submittedName>
</protein>